<comment type="caution">
    <text evidence="1">The sequence shown here is derived from an EMBL/GenBank/DDBJ whole genome shotgun (WGS) entry which is preliminary data.</text>
</comment>
<proteinExistence type="predicted"/>
<gene>
    <name evidence="1" type="ORF">SDC9_111053</name>
</gene>
<evidence type="ECO:0000313" key="1">
    <source>
        <dbReference type="EMBL" id="MPM64167.1"/>
    </source>
</evidence>
<protein>
    <submittedName>
        <fullName evidence="1">Uncharacterized protein</fullName>
    </submittedName>
</protein>
<name>A0A645BFP9_9ZZZZ</name>
<reference evidence="1" key="1">
    <citation type="submission" date="2019-08" db="EMBL/GenBank/DDBJ databases">
        <authorList>
            <person name="Kucharzyk K."/>
            <person name="Murdoch R.W."/>
            <person name="Higgins S."/>
            <person name="Loffler F."/>
        </authorList>
    </citation>
    <scope>NUCLEOTIDE SEQUENCE</scope>
</reference>
<accession>A0A645BFP9</accession>
<dbReference type="EMBL" id="VSSQ01019805">
    <property type="protein sequence ID" value="MPM64167.1"/>
    <property type="molecule type" value="Genomic_DNA"/>
</dbReference>
<sequence>MARVALCGFKIAMIEFELVGCAGMSERVKYHIGKAGFFLKMAEIFHKHPVFAGPAIGKRDHQIVIRILVAQKGFQFFL</sequence>
<dbReference type="AlphaFoldDB" id="A0A645BFP9"/>
<organism evidence="1">
    <name type="scientific">bioreactor metagenome</name>
    <dbReference type="NCBI Taxonomy" id="1076179"/>
    <lineage>
        <taxon>unclassified sequences</taxon>
        <taxon>metagenomes</taxon>
        <taxon>ecological metagenomes</taxon>
    </lineage>
</organism>